<accession>A0A246JCF4</accession>
<keyword evidence="6" id="KW-1185">Reference proteome</keyword>
<evidence type="ECO:0000259" key="4">
    <source>
        <dbReference type="PROSITE" id="PS51371"/>
    </source>
</evidence>
<feature type="domain" description="CBS" evidence="4">
    <location>
        <begin position="209"/>
        <end position="267"/>
    </location>
</feature>
<evidence type="ECO:0000256" key="1">
    <source>
        <dbReference type="ARBA" id="ARBA00023122"/>
    </source>
</evidence>
<dbReference type="EMBL" id="NIOF01000005">
    <property type="protein sequence ID" value="OWQ90258.1"/>
    <property type="molecule type" value="Genomic_DNA"/>
</dbReference>
<feature type="compositionally biased region" description="Basic residues" evidence="3">
    <location>
        <begin position="1"/>
        <end position="18"/>
    </location>
</feature>
<dbReference type="InterPro" id="IPR051257">
    <property type="entry name" value="Diverse_CBS-Domain"/>
</dbReference>
<dbReference type="SMART" id="SM00116">
    <property type="entry name" value="CBS"/>
    <property type="match status" value="2"/>
</dbReference>
<dbReference type="PANTHER" id="PTHR43080:SF2">
    <property type="entry name" value="CBS DOMAIN-CONTAINING PROTEIN"/>
    <property type="match status" value="1"/>
</dbReference>
<feature type="domain" description="CBS" evidence="4">
    <location>
        <begin position="134"/>
        <end position="190"/>
    </location>
</feature>
<sequence>MPGARRPARPPRSRRPRRGSQSPCVFSWMRAAAALCHPDRMFSVYGTSGKIYTGGLEQVRELAPVQAVARTRAVEPVARQGDLTPSSVVLAGLSQGGGGGGGATGPSAYVAQEALAAYAGEPVRQALTQVHQLMSRKLVSVRSGATLRQASRTMSRAGVGQAPVLGPMGEVRGLITRADLMRGLPDDLDEAAEMAAIARRLVSPVDDVMWTPVPVAQSDTPLREAAQLMLDLGLPGLPVADANGQLQGFLSRSDLLRGMTHEPPLDLWS</sequence>
<organism evidence="5 6">
    <name type="scientific">Roseateles aquatilis</name>
    <dbReference type="NCBI Taxonomy" id="431061"/>
    <lineage>
        <taxon>Bacteria</taxon>
        <taxon>Pseudomonadati</taxon>
        <taxon>Pseudomonadota</taxon>
        <taxon>Betaproteobacteria</taxon>
        <taxon>Burkholderiales</taxon>
        <taxon>Sphaerotilaceae</taxon>
        <taxon>Roseateles</taxon>
    </lineage>
</organism>
<dbReference type="PROSITE" id="PS51371">
    <property type="entry name" value="CBS"/>
    <property type="match status" value="2"/>
</dbReference>
<evidence type="ECO:0000313" key="6">
    <source>
        <dbReference type="Proteomes" id="UP000197468"/>
    </source>
</evidence>
<dbReference type="PANTHER" id="PTHR43080">
    <property type="entry name" value="CBS DOMAIN-CONTAINING PROTEIN CBSX3, MITOCHONDRIAL"/>
    <property type="match status" value="1"/>
</dbReference>
<evidence type="ECO:0000256" key="3">
    <source>
        <dbReference type="SAM" id="MobiDB-lite"/>
    </source>
</evidence>
<feature type="region of interest" description="Disordered" evidence="3">
    <location>
        <begin position="1"/>
        <end position="22"/>
    </location>
</feature>
<evidence type="ECO:0000313" key="5">
    <source>
        <dbReference type="EMBL" id="OWQ90258.1"/>
    </source>
</evidence>
<name>A0A246JCF4_9BURK</name>
<dbReference type="Gene3D" id="3.10.580.10">
    <property type="entry name" value="CBS-domain"/>
    <property type="match status" value="1"/>
</dbReference>
<keyword evidence="1 2" id="KW-0129">CBS domain</keyword>
<dbReference type="SUPFAM" id="SSF54631">
    <property type="entry name" value="CBS-domain pair"/>
    <property type="match status" value="1"/>
</dbReference>
<evidence type="ECO:0000256" key="2">
    <source>
        <dbReference type="PROSITE-ProRule" id="PRU00703"/>
    </source>
</evidence>
<reference evidence="5 6" key="1">
    <citation type="journal article" date="2008" name="Int. J. Syst. Evol. Microbiol.">
        <title>Description of Roseateles aquatilis sp. nov. and Roseateles terrae sp. nov., in the class Betaproteobacteria, and emended description of the genus Roseateles.</title>
        <authorList>
            <person name="Gomila M."/>
            <person name="Bowien B."/>
            <person name="Falsen E."/>
            <person name="Moore E.R."/>
            <person name="Lalucat J."/>
        </authorList>
    </citation>
    <scope>NUCLEOTIDE SEQUENCE [LARGE SCALE GENOMIC DNA]</scope>
    <source>
        <strain evidence="5 6">CCUG 48205</strain>
    </source>
</reference>
<dbReference type="Proteomes" id="UP000197468">
    <property type="component" value="Unassembled WGS sequence"/>
</dbReference>
<gene>
    <name evidence="5" type="ORF">CDN99_12855</name>
</gene>
<comment type="caution">
    <text evidence="5">The sequence shown here is derived from an EMBL/GenBank/DDBJ whole genome shotgun (WGS) entry which is preliminary data.</text>
</comment>
<protein>
    <recommendedName>
        <fullName evidence="4">CBS domain-containing protein</fullName>
    </recommendedName>
</protein>
<proteinExistence type="predicted"/>
<dbReference type="CDD" id="cd02205">
    <property type="entry name" value="CBS_pair_SF"/>
    <property type="match status" value="1"/>
</dbReference>
<dbReference type="Pfam" id="PF00571">
    <property type="entry name" value="CBS"/>
    <property type="match status" value="2"/>
</dbReference>
<dbReference type="InterPro" id="IPR000644">
    <property type="entry name" value="CBS_dom"/>
</dbReference>
<dbReference type="AlphaFoldDB" id="A0A246JCF4"/>
<dbReference type="InterPro" id="IPR046342">
    <property type="entry name" value="CBS_dom_sf"/>
</dbReference>